<dbReference type="SUPFAM" id="SSF46689">
    <property type="entry name" value="Homeodomain-like"/>
    <property type="match status" value="2"/>
</dbReference>
<dbReference type="RefSeq" id="WP_138192988.1">
    <property type="nucleotide sequence ID" value="NZ_VCIW01000002.1"/>
</dbReference>
<evidence type="ECO:0000256" key="1">
    <source>
        <dbReference type="ARBA" id="ARBA00023015"/>
    </source>
</evidence>
<dbReference type="InterPro" id="IPR001789">
    <property type="entry name" value="Sig_transdc_resp-reg_receiver"/>
</dbReference>
<dbReference type="GO" id="GO:0003700">
    <property type="term" value="F:DNA-binding transcription factor activity"/>
    <property type="evidence" value="ECO:0007669"/>
    <property type="project" value="InterPro"/>
</dbReference>
<dbReference type="GO" id="GO:0000160">
    <property type="term" value="P:phosphorelay signal transduction system"/>
    <property type="evidence" value="ECO:0007669"/>
    <property type="project" value="InterPro"/>
</dbReference>
<dbReference type="SUPFAM" id="SSF52172">
    <property type="entry name" value="CheY-like"/>
    <property type="match status" value="1"/>
</dbReference>
<dbReference type="InterPro" id="IPR011006">
    <property type="entry name" value="CheY-like_superfamily"/>
</dbReference>
<organism evidence="7 8">
    <name type="scientific">Paenibacillus antri</name>
    <dbReference type="NCBI Taxonomy" id="2582848"/>
    <lineage>
        <taxon>Bacteria</taxon>
        <taxon>Bacillati</taxon>
        <taxon>Bacillota</taxon>
        <taxon>Bacilli</taxon>
        <taxon>Bacillales</taxon>
        <taxon>Paenibacillaceae</taxon>
        <taxon>Paenibacillus</taxon>
    </lineage>
</organism>
<dbReference type="InterPro" id="IPR018060">
    <property type="entry name" value="HTH_AraC"/>
</dbReference>
<dbReference type="Pfam" id="PF12833">
    <property type="entry name" value="HTH_18"/>
    <property type="match status" value="1"/>
</dbReference>
<dbReference type="Pfam" id="PF00072">
    <property type="entry name" value="Response_reg"/>
    <property type="match status" value="1"/>
</dbReference>
<evidence type="ECO:0000259" key="6">
    <source>
        <dbReference type="PROSITE" id="PS50110"/>
    </source>
</evidence>
<dbReference type="GO" id="GO:0043565">
    <property type="term" value="F:sequence-specific DNA binding"/>
    <property type="evidence" value="ECO:0007669"/>
    <property type="project" value="InterPro"/>
</dbReference>
<proteinExistence type="predicted"/>
<dbReference type="InterPro" id="IPR020449">
    <property type="entry name" value="Tscrpt_reg_AraC-type_HTH"/>
</dbReference>
<keyword evidence="4" id="KW-0597">Phosphoprotein</keyword>
<feature type="domain" description="HTH araC/xylS-type" evidence="5">
    <location>
        <begin position="157"/>
        <end position="256"/>
    </location>
</feature>
<evidence type="ECO:0000259" key="5">
    <source>
        <dbReference type="PROSITE" id="PS01124"/>
    </source>
</evidence>
<keyword evidence="3" id="KW-0804">Transcription</keyword>
<evidence type="ECO:0000256" key="2">
    <source>
        <dbReference type="ARBA" id="ARBA00023125"/>
    </source>
</evidence>
<keyword evidence="1" id="KW-0805">Transcription regulation</keyword>
<dbReference type="Proteomes" id="UP000309676">
    <property type="component" value="Unassembled WGS sequence"/>
</dbReference>
<dbReference type="InterPro" id="IPR018062">
    <property type="entry name" value="HTH_AraC-typ_CS"/>
</dbReference>
<sequence length="260" mass="29412">MSTERRYAVTVVVAEDEELIRGSLVRKIEGVDASIGVVAAAQDGKEALEAVERWQPDLVVTDIRMPIMDGIELIKSLHLYHPRVRKVIATGYADFEYAREALRYNVSEYLLKPTSAKDLSAVLLRLKTAIEGQREAEGGSLRALPRAAGDGPDDIVRAVCDYMREHFNKELSLEQIARHFNFNASYLSKIFVKHTGEPPSRYLMSLRINEAKYLLSQHRSLSVKEVGERVGYPDQFYFSRVFKQAAGMTPKEFQSSRAQE</sequence>
<keyword evidence="8" id="KW-1185">Reference proteome</keyword>
<evidence type="ECO:0000313" key="8">
    <source>
        <dbReference type="Proteomes" id="UP000309676"/>
    </source>
</evidence>
<dbReference type="PROSITE" id="PS01124">
    <property type="entry name" value="HTH_ARAC_FAMILY_2"/>
    <property type="match status" value="1"/>
</dbReference>
<dbReference type="Gene3D" id="3.40.50.2300">
    <property type="match status" value="1"/>
</dbReference>
<comment type="caution">
    <text evidence="7">The sequence shown here is derived from an EMBL/GenBank/DDBJ whole genome shotgun (WGS) entry which is preliminary data.</text>
</comment>
<evidence type="ECO:0000256" key="3">
    <source>
        <dbReference type="ARBA" id="ARBA00023163"/>
    </source>
</evidence>
<reference evidence="7 8" key="1">
    <citation type="submission" date="2019-05" db="EMBL/GenBank/DDBJ databases">
        <authorList>
            <person name="Narsing Rao M.P."/>
            <person name="Li W.J."/>
        </authorList>
    </citation>
    <scope>NUCLEOTIDE SEQUENCE [LARGE SCALE GENOMIC DNA]</scope>
    <source>
        <strain evidence="7 8">SYSU_K30003</strain>
    </source>
</reference>
<evidence type="ECO:0000313" key="7">
    <source>
        <dbReference type="EMBL" id="TLS53670.1"/>
    </source>
</evidence>
<dbReference type="CDD" id="cd17536">
    <property type="entry name" value="REC_YesN-like"/>
    <property type="match status" value="1"/>
</dbReference>
<dbReference type="OrthoDB" id="1699at2"/>
<name>A0A5R9GHI4_9BACL</name>
<dbReference type="AlphaFoldDB" id="A0A5R9GHI4"/>
<dbReference type="EMBL" id="VCIW01000002">
    <property type="protein sequence ID" value="TLS53670.1"/>
    <property type="molecule type" value="Genomic_DNA"/>
</dbReference>
<dbReference type="SMART" id="SM00342">
    <property type="entry name" value="HTH_ARAC"/>
    <property type="match status" value="1"/>
</dbReference>
<dbReference type="InterPro" id="IPR009057">
    <property type="entry name" value="Homeodomain-like_sf"/>
</dbReference>
<accession>A0A5R9GHI4</accession>
<evidence type="ECO:0000256" key="4">
    <source>
        <dbReference type="PROSITE-ProRule" id="PRU00169"/>
    </source>
</evidence>
<feature type="modified residue" description="4-aspartylphosphate" evidence="4">
    <location>
        <position position="62"/>
    </location>
</feature>
<gene>
    <name evidence="7" type="ORF">FE782_05205</name>
</gene>
<dbReference type="Gene3D" id="1.10.10.60">
    <property type="entry name" value="Homeodomain-like"/>
    <property type="match status" value="2"/>
</dbReference>
<keyword evidence="2" id="KW-0238">DNA-binding</keyword>
<dbReference type="PANTHER" id="PTHR43280">
    <property type="entry name" value="ARAC-FAMILY TRANSCRIPTIONAL REGULATOR"/>
    <property type="match status" value="1"/>
</dbReference>
<dbReference type="SMART" id="SM00448">
    <property type="entry name" value="REC"/>
    <property type="match status" value="1"/>
</dbReference>
<dbReference type="PANTHER" id="PTHR43280:SF28">
    <property type="entry name" value="HTH-TYPE TRANSCRIPTIONAL ACTIVATOR RHAS"/>
    <property type="match status" value="1"/>
</dbReference>
<feature type="domain" description="Response regulatory" evidence="6">
    <location>
        <begin position="10"/>
        <end position="127"/>
    </location>
</feature>
<dbReference type="PROSITE" id="PS00041">
    <property type="entry name" value="HTH_ARAC_FAMILY_1"/>
    <property type="match status" value="1"/>
</dbReference>
<dbReference type="PRINTS" id="PR00032">
    <property type="entry name" value="HTHARAC"/>
</dbReference>
<dbReference type="PROSITE" id="PS50110">
    <property type="entry name" value="RESPONSE_REGULATORY"/>
    <property type="match status" value="1"/>
</dbReference>
<protein>
    <submittedName>
        <fullName evidence="7">Response regulator</fullName>
    </submittedName>
</protein>